<organism evidence="1 2">
    <name type="scientific">Araneus ventricosus</name>
    <name type="common">Orbweaver spider</name>
    <name type="synonym">Epeira ventricosa</name>
    <dbReference type="NCBI Taxonomy" id="182803"/>
    <lineage>
        <taxon>Eukaryota</taxon>
        <taxon>Metazoa</taxon>
        <taxon>Ecdysozoa</taxon>
        <taxon>Arthropoda</taxon>
        <taxon>Chelicerata</taxon>
        <taxon>Arachnida</taxon>
        <taxon>Araneae</taxon>
        <taxon>Araneomorphae</taxon>
        <taxon>Entelegynae</taxon>
        <taxon>Araneoidea</taxon>
        <taxon>Araneidae</taxon>
        <taxon>Araneus</taxon>
    </lineage>
</organism>
<dbReference type="EMBL" id="BGPR01000155">
    <property type="protein sequence ID" value="GBM00246.1"/>
    <property type="molecule type" value="Genomic_DNA"/>
</dbReference>
<proteinExistence type="predicted"/>
<name>A0A4Y2C8P7_ARAVE</name>
<comment type="caution">
    <text evidence="1">The sequence shown here is derived from an EMBL/GenBank/DDBJ whole genome shotgun (WGS) entry which is preliminary data.</text>
</comment>
<dbReference type="Proteomes" id="UP000499080">
    <property type="component" value="Unassembled WGS sequence"/>
</dbReference>
<evidence type="ECO:0000313" key="1">
    <source>
        <dbReference type="EMBL" id="GBM00246.1"/>
    </source>
</evidence>
<reference evidence="1 2" key="1">
    <citation type="journal article" date="2019" name="Sci. Rep.">
        <title>Orb-weaving spider Araneus ventricosus genome elucidates the spidroin gene catalogue.</title>
        <authorList>
            <person name="Kono N."/>
            <person name="Nakamura H."/>
            <person name="Ohtoshi R."/>
            <person name="Moran D.A.P."/>
            <person name="Shinohara A."/>
            <person name="Yoshida Y."/>
            <person name="Fujiwara M."/>
            <person name="Mori M."/>
            <person name="Tomita M."/>
            <person name="Arakawa K."/>
        </authorList>
    </citation>
    <scope>NUCLEOTIDE SEQUENCE [LARGE SCALE GENOMIC DNA]</scope>
</reference>
<evidence type="ECO:0000313" key="2">
    <source>
        <dbReference type="Proteomes" id="UP000499080"/>
    </source>
</evidence>
<keyword evidence="2" id="KW-1185">Reference proteome</keyword>
<dbReference type="AlphaFoldDB" id="A0A4Y2C8P7"/>
<gene>
    <name evidence="1" type="ORF">AVEN_32600_1</name>
</gene>
<accession>A0A4Y2C8P7</accession>
<sequence length="110" mass="12836">MDCPNILRDTGLFTDRSDGDSCHQVHFRIYWSFVYNGPSRHPRKKSTGDKSGDLGDHVQSIYFHTTCILHRYCGGSLFRQVLMHISEHLATWYALRWKIQSLRNAFVFVS</sequence>
<protein>
    <submittedName>
        <fullName evidence="1">Uncharacterized protein</fullName>
    </submittedName>
</protein>